<dbReference type="InterPro" id="IPR014124">
    <property type="entry name" value="Pept_S26A_Sod_Ni_maturase"/>
</dbReference>
<sequence length="117" mass="13691">MVGLRVGVRIARRFLSRYGTVAVSGASMAPTLNDGDWVVVKWKPRRKKLEVGNIVVIEKDDQPGIQYIKRITKIEKKRFWVEGDNTEPSIDSRSWGFLTRKEIIGKYLFRYWKSKKF</sequence>
<feature type="domain" description="Peptidase S26" evidence="6">
    <location>
        <begin position="19"/>
        <end position="71"/>
    </location>
</feature>
<evidence type="ECO:0000313" key="8">
    <source>
        <dbReference type="EMBL" id="CAB4693016.1"/>
    </source>
</evidence>
<evidence type="ECO:0000256" key="5">
    <source>
        <dbReference type="ARBA" id="ARBA00022801"/>
    </source>
</evidence>
<evidence type="ECO:0000256" key="1">
    <source>
        <dbReference type="ARBA" id="ARBA00000677"/>
    </source>
</evidence>
<dbReference type="EC" id="3.4.21.89" evidence="3"/>
<name>A0A6J6WFL4_9ZZZZ</name>
<dbReference type="InterPro" id="IPR000223">
    <property type="entry name" value="Pept_S26A_signal_pept_1"/>
</dbReference>
<evidence type="ECO:0000313" key="7">
    <source>
        <dbReference type="EMBL" id="CAB4603416.1"/>
    </source>
</evidence>
<dbReference type="InterPro" id="IPR019756">
    <property type="entry name" value="Pept_S26A_signal_pept_1_Ser-AS"/>
</dbReference>
<comment type="catalytic activity">
    <reaction evidence="1">
        <text>Cleavage of hydrophobic, N-terminal signal or leader sequences from secreted and periplasmic proteins.</text>
        <dbReference type="EC" id="3.4.21.89"/>
    </reaction>
</comment>
<dbReference type="GO" id="GO:0016020">
    <property type="term" value="C:membrane"/>
    <property type="evidence" value="ECO:0007669"/>
    <property type="project" value="InterPro"/>
</dbReference>
<dbReference type="InterPro" id="IPR019758">
    <property type="entry name" value="Pept_S26A_signal_pept_1_CS"/>
</dbReference>
<dbReference type="NCBIfam" id="TIGR02754">
    <property type="entry name" value="sod_Ni_protease"/>
    <property type="match status" value="1"/>
</dbReference>
<keyword evidence="5" id="KW-0378">Hydrolase</keyword>
<gene>
    <name evidence="7" type="ORF">UFOPK1811_00969</name>
    <name evidence="8" type="ORF">UFOPK2360_01252</name>
    <name evidence="9" type="ORF">UFOPK2922_01088</name>
    <name evidence="10" type="ORF">UFOPK3306_01311</name>
</gene>
<dbReference type="EMBL" id="CAEZXH010000102">
    <property type="protein sequence ID" value="CAB4693016.1"/>
    <property type="molecule type" value="Genomic_DNA"/>
</dbReference>
<protein>
    <recommendedName>
        <fullName evidence="3">signal peptidase I</fullName>
        <ecNumber evidence="3">3.4.21.89</ecNumber>
    </recommendedName>
</protein>
<accession>A0A6J6WFL4</accession>
<feature type="domain" description="Peptidase S26" evidence="6">
    <location>
        <begin position="73"/>
        <end position="112"/>
    </location>
</feature>
<dbReference type="GO" id="GO:0009003">
    <property type="term" value="F:signal peptidase activity"/>
    <property type="evidence" value="ECO:0007669"/>
    <property type="project" value="UniProtKB-EC"/>
</dbReference>
<dbReference type="Gene3D" id="2.10.109.10">
    <property type="entry name" value="Umud Fragment, subunit A"/>
    <property type="match status" value="1"/>
</dbReference>
<dbReference type="SUPFAM" id="SSF51306">
    <property type="entry name" value="LexA/Signal peptidase"/>
    <property type="match status" value="1"/>
</dbReference>
<evidence type="ECO:0000256" key="2">
    <source>
        <dbReference type="ARBA" id="ARBA00009370"/>
    </source>
</evidence>
<dbReference type="GO" id="GO:0006465">
    <property type="term" value="P:signal peptide processing"/>
    <property type="evidence" value="ECO:0007669"/>
    <property type="project" value="InterPro"/>
</dbReference>
<evidence type="ECO:0000313" key="9">
    <source>
        <dbReference type="EMBL" id="CAB4781688.1"/>
    </source>
</evidence>
<organism evidence="9">
    <name type="scientific">freshwater metagenome</name>
    <dbReference type="NCBI Taxonomy" id="449393"/>
    <lineage>
        <taxon>unclassified sequences</taxon>
        <taxon>metagenomes</taxon>
        <taxon>ecological metagenomes</taxon>
    </lineage>
</organism>
<dbReference type="PROSITE" id="PS00501">
    <property type="entry name" value="SPASE_I_1"/>
    <property type="match status" value="1"/>
</dbReference>
<evidence type="ECO:0000256" key="4">
    <source>
        <dbReference type="ARBA" id="ARBA00022670"/>
    </source>
</evidence>
<dbReference type="PANTHER" id="PTHR43390">
    <property type="entry name" value="SIGNAL PEPTIDASE I"/>
    <property type="match status" value="1"/>
</dbReference>
<dbReference type="PROSITE" id="PS00761">
    <property type="entry name" value="SPASE_I_3"/>
    <property type="match status" value="1"/>
</dbReference>
<dbReference type="EMBL" id="CAEZUJ010000039">
    <property type="protein sequence ID" value="CAB4603416.1"/>
    <property type="molecule type" value="Genomic_DNA"/>
</dbReference>
<reference evidence="9" key="1">
    <citation type="submission" date="2020-05" db="EMBL/GenBank/DDBJ databases">
        <authorList>
            <person name="Chiriac C."/>
            <person name="Salcher M."/>
            <person name="Ghai R."/>
            <person name="Kavagutti S V."/>
        </authorList>
    </citation>
    <scope>NUCLEOTIDE SEQUENCE</scope>
</reference>
<dbReference type="AlphaFoldDB" id="A0A6J6WFL4"/>
<dbReference type="PANTHER" id="PTHR43390:SF1">
    <property type="entry name" value="CHLOROPLAST PROCESSING PEPTIDASE"/>
    <property type="match status" value="1"/>
</dbReference>
<dbReference type="InterPro" id="IPR036286">
    <property type="entry name" value="LexA/Signal_pep-like_sf"/>
</dbReference>
<evidence type="ECO:0000259" key="6">
    <source>
        <dbReference type="Pfam" id="PF10502"/>
    </source>
</evidence>
<evidence type="ECO:0000256" key="3">
    <source>
        <dbReference type="ARBA" id="ARBA00013208"/>
    </source>
</evidence>
<keyword evidence="4" id="KW-0645">Protease</keyword>
<evidence type="ECO:0000313" key="10">
    <source>
        <dbReference type="EMBL" id="CAB4878067.1"/>
    </source>
</evidence>
<dbReference type="GO" id="GO:0004252">
    <property type="term" value="F:serine-type endopeptidase activity"/>
    <property type="evidence" value="ECO:0007669"/>
    <property type="project" value="InterPro"/>
</dbReference>
<dbReference type="EMBL" id="CAEZZS010000055">
    <property type="protein sequence ID" value="CAB4781688.1"/>
    <property type="molecule type" value="Genomic_DNA"/>
</dbReference>
<dbReference type="CDD" id="cd06530">
    <property type="entry name" value="S26_SPase_I"/>
    <property type="match status" value="1"/>
</dbReference>
<dbReference type="InterPro" id="IPR019533">
    <property type="entry name" value="Peptidase_S26"/>
</dbReference>
<dbReference type="Pfam" id="PF10502">
    <property type="entry name" value="Peptidase_S26"/>
    <property type="match status" value="2"/>
</dbReference>
<proteinExistence type="inferred from homology"/>
<comment type="similarity">
    <text evidence="2">Belongs to the peptidase S26 family.</text>
</comment>
<dbReference type="EMBL" id="CAFBLI010000151">
    <property type="protein sequence ID" value="CAB4878067.1"/>
    <property type="molecule type" value="Genomic_DNA"/>
</dbReference>